<feature type="domain" description="HTH arsR-type" evidence="4">
    <location>
        <begin position="2"/>
        <end position="97"/>
    </location>
</feature>
<reference evidence="5 6" key="1">
    <citation type="submission" date="2019-09" db="EMBL/GenBank/DDBJ databases">
        <title>Actinomadura physcomitrii sp. nov., a novel actinomycete isolated from moss [Physcomitrium sphaericum (Ludw) Fuernr].</title>
        <authorList>
            <person name="Zhuang X."/>
            <person name="Liu C."/>
        </authorList>
    </citation>
    <scope>NUCLEOTIDE SEQUENCE [LARGE SCALE GENOMIC DNA]</scope>
    <source>
        <strain evidence="5 6">HMC1</strain>
    </source>
</reference>
<keyword evidence="1" id="KW-0805">Transcription regulation</keyword>
<dbReference type="InterPro" id="IPR036388">
    <property type="entry name" value="WH-like_DNA-bd_sf"/>
</dbReference>
<dbReference type="PANTHER" id="PTHR33154:SF33">
    <property type="entry name" value="TRANSCRIPTIONAL REPRESSOR SDPR"/>
    <property type="match status" value="1"/>
</dbReference>
<dbReference type="InterPro" id="IPR036390">
    <property type="entry name" value="WH_DNA-bd_sf"/>
</dbReference>
<dbReference type="RefSeq" id="WP_151569644.1">
    <property type="nucleotide sequence ID" value="NZ_WBMT01000029.1"/>
</dbReference>
<keyword evidence="2" id="KW-0238">DNA-binding</keyword>
<dbReference type="Pfam" id="PF12840">
    <property type="entry name" value="HTH_20"/>
    <property type="match status" value="1"/>
</dbReference>
<dbReference type="Gene3D" id="1.10.10.10">
    <property type="entry name" value="Winged helix-like DNA-binding domain superfamily/Winged helix DNA-binding domain"/>
    <property type="match status" value="1"/>
</dbReference>
<dbReference type="GO" id="GO:0003677">
    <property type="term" value="F:DNA binding"/>
    <property type="evidence" value="ECO:0007669"/>
    <property type="project" value="UniProtKB-KW"/>
</dbReference>
<comment type="caution">
    <text evidence="5">The sequence shown here is derived from an EMBL/GenBank/DDBJ whole genome shotgun (WGS) entry which is preliminary data.</text>
</comment>
<dbReference type="OrthoDB" id="3630048at2"/>
<dbReference type="CDD" id="cd00090">
    <property type="entry name" value="HTH_ARSR"/>
    <property type="match status" value="1"/>
</dbReference>
<protein>
    <submittedName>
        <fullName evidence="5">Helix-turn-helix transcriptional regulator</fullName>
    </submittedName>
</protein>
<name>A0A6H9YM48_9ACTN</name>
<dbReference type="InterPro" id="IPR051081">
    <property type="entry name" value="HTH_MetalResp_TranReg"/>
</dbReference>
<dbReference type="SUPFAM" id="SSF46785">
    <property type="entry name" value="Winged helix' DNA-binding domain"/>
    <property type="match status" value="1"/>
</dbReference>
<sequence>MTHENGAGEVDDILAALADPTRRRLLDVLSAQGEASATTLAERLPVSRQAIVKHLAVLDAAGLVSGRRVGREVRYTVQPAALTATARWMAALANDWDRRLARIKRLAEAAERDSR</sequence>
<dbReference type="GO" id="GO:0003700">
    <property type="term" value="F:DNA-binding transcription factor activity"/>
    <property type="evidence" value="ECO:0007669"/>
    <property type="project" value="InterPro"/>
</dbReference>
<evidence type="ECO:0000256" key="2">
    <source>
        <dbReference type="ARBA" id="ARBA00023125"/>
    </source>
</evidence>
<evidence type="ECO:0000313" key="6">
    <source>
        <dbReference type="Proteomes" id="UP000468735"/>
    </source>
</evidence>
<dbReference type="NCBIfam" id="NF033788">
    <property type="entry name" value="HTH_metalloreg"/>
    <property type="match status" value="1"/>
</dbReference>
<dbReference type="PRINTS" id="PR00778">
    <property type="entry name" value="HTHARSR"/>
</dbReference>
<dbReference type="PROSITE" id="PS50987">
    <property type="entry name" value="HTH_ARSR_2"/>
    <property type="match status" value="1"/>
</dbReference>
<accession>A0A6H9YM48</accession>
<dbReference type="AlphaFoldDB" id="A0A6H9YM48"/>
<organism evidence="5 6">
    <name type="scientific">Actinomadura rudentiformis</name>
    <dbReference type="NCBI Taxonomy" id="359158"/>
    <lineage>
        <taxon>Bacteria</taxon>
        <taxon>Bacillati</taxon>
        <taxon>Actinomycetota</taxon>
        <taxon>Actinomycetes</taxon>
        <taxon>Streptosporangiales</taxon>
        <taxon>Thermomonosporaceae</taxon>
        <taxon>Actinomadura</taxon>
    </lineage>
</organism>
<dbReference type="PANTHER" id="PTHR33154">
    <property type="entry name" value="TRANSCRIPTIONAL REGULATOR, ARSR FAMILY"/>
    <property type="match status" value="1"/>
</dbReference>
<dbReference type="InterPro" id="IPR011991">
    <property type="entry name" value="ArsR-like_HTH"/>
</dbReference>
<keyword evidence="3" id="KW-0804">Transcription</keyword>
<gene>
    <name evidence="5" type="ORF">F8566_44790</name>
</gene>
<evidence type="ECO:0000313" key="5">
    <source>
        <dbReference type="EMBL" id="KAB2340636.1"/>
    </source>
</evidence>
<dbReference type="Proteomes" id="UP000468735">
    <property type="component" value="Unassembled WGS sequence"/>
</dbReference>
<evidence type="ECO:0000256" key="1">
    <source>
        <dbReference type="ARBA" id="ARBA00023015"/>
    </source>
</evidence>
<evidence type="ECO:0000256" key="3">
    <source>
        <dbReference type="ARBA" id="ARBA00023163"/>
    </source>
</evidence>
<dbReference type="EMBL" id="WBMT01000029">
    <property type="protein sequence ID" value="KAB2340636.1"/>
    <property type="molecule type" value="Genomic_DNA"/>
</dbReference>
<proteinExistence type="predicted"/>
<keyword evidence="6" id="KW-1185">Reference proteome</keyword>
<dbReference type="InterPro" id="IPR001845">
    <property type="entry name" value="HTH_ArsR_DNA-bd_dom"/>
</dbReference>
<dbReference type="SMART" id="SM00418">
    <property type="entry name" value="HTH_ARSR"/>
    <property type="match status" value="1"/>
</dbReference>
<evidence type="ECO:0000259" key="4">
    <source>
        <dbReference type="PROSITE" id="PS50987"/>
    </source>
</evidence>